<sequence length="323" mass="36717">MHYGKIKHKIFPLKTGLLFLILFFHLFFSHAASARPPIWTKVEIISNDINLIHTARETIKISGGDSINIDDPKLKNQCDAVRAALPTKRVSCTAVLEQGNTYIYVVQIFTTVVTNKSVHCFNEKKLAADLTQLAKKIDEDSSRMLIDSESNIQGEFVTPKNVLSYRSEKRRTYSEGYHQHLQGRSTEIEVGGYSCKYQDRADAFRLLNYLGDPALIKRMVPLGIEDGEIIVRNNAFRLASTFSYLFDEKETIHLIDIACHNIDGENFFDLNKSLATLDSIIEINNGKKEQISHECLQRIKYLADISKTEQIGGYAKRILTKIQ</sequence>
<evidence type="ECO:0000313" key="1">
    <source>
        <dbReference type="EMBL" id="MBV6320216.1"/>
    </source>
</evidence>
<keyword evidence="4" id="KW-1185">Reference proteome</keyword>
<comment type="caution">
    <text evidence="1">The sequence shown here is derived from an EMBL/GenBank/DDBJ whole genome shotgun (WGS) entry which is preliminary data.</text>
</comment>
<protein>
    <submittedName>
        <fullName evidence="1">Uncharacterized protein</fullName>
    </submittedName>
</protein>
<organism evidence="1 3">
    <name type="scientific">Duganella violaceipulchra</name>
    <dbReference type="NCBI Taxonomy" id="2849652"/>
    <lineage>
        <taxon>Bacteria</taxon>
        <taxon>Pseudomonadati</taxon>
        <taxon>Pseudomonadota</taxon>
        <taxon>Betaproteobacteria</taxon>
        <taxon>Burkholderiales</taxon>
        <taxon>Oxalobacteraceae</taxon>
        <taxon>Telluria group</taxon>
        <taxon>Duganella</taxon>
    </lineage>
</organism>
<dbReference type="Proteomes" id="UP001162889">
    <property type="component" value="Unassembled WGS sequence"/>
</dbReference>
<dbReference type="EMBL" id="JAHTGR010000002">
    <property type="protein sequence ID" value="MBV6320216.1"/>
    <property type="molecule type" value="Genomic_DNA"/>
</dbReference>
<evidence type="ECO:0000313" key="4">
    <source>
        <dbReference type="Proteomes" id="UP001162889"/>
    </source>
</evidence>
<proteinExistence type="predicted"/>
<evidence type="ECO:0000313" key="3">
    <source>
        <dbReference type="Proteomes" id="UP001155901"/>
    </source>
</evidence>
<name>A0AA41KZD2_9BURK</name>
<evidence type="ECO:0000313" key="2">
    <source>
        <dbReference type="EMBL" id="MCP2011664.1"/>
    </source>
</evidence>
<reference evidence="2" key="2">
    <citation type="submission" date="2022-03" db="EMBL/GenBank/DDBJ databases">
        <title>Genome Encyclopedia of Bacteria and Archaea VI: Functional Genomics of Type Strains.</title>
        <authorList>
            <person name="Whitman W."/>
        </authorList>
    </citation>
    <scope>NUCLEOTIDE SEQUENCE</scope>
    <source>
        <strain evidence="2">HSC-15S17</strain>
    </source>
</reference>
<dbReference type="Proteomes" id="UP001155901">
    <property type="component" value="Unassembled WGS sequence"/>
</dbReference>
<dbReference type="EMBL" id="JALJZU010000012">
    <property type="protein sequence ID" value="MCP2011664.1"/>
    <property type="molecule type" value="Genomic_DNA"/>
</dbReference>
<dbReference type="AlphaFoldDB" id="A0AA41KZD2"/>
<gene>
    <name evidence="1" type="ORF">KVP70_04650</name>
    <name evidence="2" type="ORF">L1274_005416</name>
</gene>
<accession>A0AA41KZD2</accession>
<dbReference type="RefSeq" id="WP_217940910.1">
    <property type="nucleotide sequence ID" value="NZ_JAHTGR010000002.1"/>
</dbReference>
<reference evidence="1" key="1">
    <citation type="submission" date="2021-07" db="EMBL/GenBank/DDBJ databases">
        <title>Characterization of violacein-producing bacteria and related species.</title>
        <authorList>
            <person name="Wilson H.S."/>
            <person name="De Leon M.E."/>
        </authorList>
    </citation>
    <scope>NUCLEOTIDE SEQUENCE</scope>
    <source>
        <strain evidence="1">HSC-15S17</strain>
    </source>
</reference>